<dbReference type="PANTHER" id="PTHR33481:SF1">
    <property type="entry name" value="ENDONUCLEASE_EXONUCLEASE_PHOSPHATASE DOMAIN-CONTAINING PROTEIN-RELATED"/>
    <property type="match status" value="1"/>
</dbReference>
<dbReference type="AlphaFoldDB" id="A0AAU9VF28"/>
<evidence type="ECO:0000259" key="1">
    <source>
        <dbReference type="PROSITE" id="PS50878"/>
    </source>
</evidence>
<dbReference type="Proteomes" id="UP001153954">
    <property type="component" value="Unassembled WGS sequence"/>
</dbReference>
<proteinExistence type="predicted"/>
<accession>A0AAU9VF28</accession>
<sequence>MEHYLPSGCRIQAFADDVLLVASSRDSANLQSITKQALHAIVNWGQGVKLTFSPTKTQAIAFGKKAKQASININSHTLHFQSDIKLLGVILDDKLLFRKHVLHVVKKASGIFHKLSLYCRPTWGAHPENILTIYHQVIQPIVTYAAGVWGHRGKKGISKLLLTMQRGFALRAIKGFRTVSTIAAIALAQFVPLDLKVLEAHQIEKIRLAGHCTYLPSDITLEKHIPPDRLLHPAHRITFSPSSFHNESQIRDFISSHSTPIISIYTDGSKLDDDSVDAAFVCFDGGRLPSPKNTNCITAAQFSKKNFLPSYKPLGGPLHRNLHTH</sequence>
<dbReference type="InterPro" id="IPR000477">
    <property type="entry name" value="RT_dom"/>
</dbReference>
<comment type="caution">
    <text evidence="2">The sequence shown here is derived from an EMBL/GenBank/DDBJ whole genome shotgun (WGS) entry which is preliminary data.</text>
</comment>
<gene>
    <name evidence="2" type="ORF">EEDITHA_LOCUS22917</name>
</gene>
<evidence type="ECO:0000313" key="2">
    <source>
        <dbReference type="EMBL" id="CAH2109037.1"/>
    </source>
</evidence>
<evidence type="ECO:0000313" key="3">
    <source>
        <dbReference type="Proteomes" id="UP001153954"/>
    </source>
</evidence>
<dbReference type="EMBL" id="CAKOGL010000052">
    <property type="protein sequence ID" value="CAH2109037.1"/>
    <property type="molecule type" value="Genomic_DNA"/>
</dbReference>
<organism evidence="2 3">
    <name type="scientific">Euphydryas editha</name>
    <name type="common">Edith's checkerspot</name>
    <dbReference type="NCBI Taxonomy" id="104508"/>
    <lineage>
        <taxon>Eukaryota</taxon>
        <taxon>Metazoa</taxon>
        <taxon>Ecdysozoa</taxon>
        <taxon>Arthropoda</taxon>
        <taxon>Hexapoda</taxon>
        <taxon>Insecta</taxon>
        <taxon>Pterygota</taxon>
        <taxon>Neoptera</taxon>
        <taxon>Endopterygota</taxon>
        <taxon>Lepidoptera</taxon>
        <taxon>Glossata</taxon>
        <taxon>Ditrysia</taxon>
        <taxon>Papilionoidea</taxon>
        <taxon>Nymphalidae</taxon>
        <taxon>Nymphalinae</taxon>
        <taxon>Euphydryas</taxon>
    </lineage>
</organism>
<dbReference type="PROSITE" id="PS50878">
    <property type="entry name" value="RT_POL"/>
    <property type="match status" value="1"/>
</dbReference>
<dbReference type="PANTHER" id="PTHR33481">
    <property type="entry name" value="REVERSE TRANSCRIPTASE"/>
    <property type="match status" value="1"/>
</dbReference>
<name>A0AAU9VF28_EUPED</name>
<reference evidence="2" key="1">
    <citation type="submission" date="2022-03" db="EMBL/GenBank/DDBJ databases">
        <authorList>
            <person name="Tunstrom K."/>
        </authorList>
    </citation>
    <scope>NUCLEOTIDE SEQUENCE</scope>
</reference>
<keyword evidence="3" id="KW-1185">Reference proteome</keyword>
<protein>
    <recommendedName>
        <fullName evidence="1">Reverse transcriptase domain-containing protein</fullName>
    </recommendedName>
</protein>
<feature type="domain" description="Reverse transcriptase" evidence="1">
    <location>
        <begin position="1"/>
        <end position="91"/>
    </location>
</feature>